<protein>
    <submittedName>
        <fullName evidence="2">Uncharacterized protein</fullName>
    </submittedName>
</protein>
<proteinExistence type="predicted"/>
<name>A0AAD6HDM2_9EURO</name>
<dbReference type="EMBL" id="JAQJAN010000019">
    <property type="protein sequence ID" value="KAJ5709470.1"/>
    <property type="molecule type" value="Genomic_DNA"/>
</dbReference>
<evidence type="ECO:0000256" key="1">
    <source>
        <dbReference type="SAM" id="MobiDB-lite"/>
    </source>
</evidence>
<feature type="compositionally biased region" description="Basic and acidic residues" evidence="1">
    <location>
        <begin position="94"/>
        <end position="105"/>
    </location>
</feature>
<comment type="caution">
    <text evidence="2">The sequence shown here is derived from an EMBL/GenBank/DDBJ whole genome shotgun (WGS) entry which is preliminary data.</text>
</comment>
<organism evidence="2 3">
    <name type="scientific">Penicillium malachiteum</name>
    <dbReference type="NCBI Taxonomy" id="1324776"/>
    <lineage>
        <taxon>Eukaryota</taxon>
        <taxon>Fungi</taxon>
        <taxon>Dikarya</taxon>
        <taxon>Ascomycota</taxon>
        <taxon>Pezizomycotina</taxon>
        <taxon>Eurotiomycetes</taxon>
        <taxon>Eurotiomycetidae</taxon>
        <taxon>Eurotiales</taxon>
        <taxon>Aspergillaceae</taxon>
        <taxon>Penicillium</taxon>
    </lineage>
</organism>
<dbReference type="AlphaFoldDB" id="A0AAD6HDM2"/>
<evidence type="ECO:0000313" key="3">
    <source>
        <dbReference type="Proteomes" id="UP001215712"/>
    </source>
</evidence>
<keyword evidence="3" id="KW-1185">Reference proteome</keyword>
<reference evidence="2" key="2">
    <citation type="submission" date="2023-01" db="EMBL/GenBank/DDBJ databases">
        <authorList>
            <person name="Petersen C."/>
        </authorList>
    </citation>
    <scope>NUCLEOTIDE SEQUENCE</scope>
    <source>
        <strain evidence="2">IBT 17514</strain>
    </source>
</reference>
<reference evidence="2" key="1">
    <citation type="journal article" date="2023" name="IMA Fungus">
        <title>Comparative genomic study of the Penicillium genus elucidates a diverse pangenome and 15 lateral gene transfer events.</title>
        <authorList>
            <person name="Petersen C."/>
            <person name="Sorensen T."/>
            <person name="Nielsen M.R."/>
            <person name="Sondergaard T.E."/>
            <person name="Sorensen J.L."/>
            <person name="Fitzpatrick D.A."/>
            <person name="Frisvad J.C."/>
            <person name="Nielsen K.L."/>
        </authorList>
    </citation>
    <scope>NUCLEOTIDE SEQUENCE</scope>
    <source>
        <strain evidence="2">IBT 17514</strain>
    </source>
</reference>
<dbReference type="Proteomes" id="UP001215712">
    <property type="component" value="Unassembled WGS sequence"/>
</dbReference>
<accession>A0AAD6HDM2</accession>
<gene>
    <name evidence="2" type="ORF">N7493_010804</name>
</gene>
<evidence type="ECO:0000313" key="2">
    <source>
        <dbReference type="EMBL" id="KAJ5709470.1"/>
    </source>
</evidence>
<sequence>MPAYSYHRILQNFGRSVNDKTLECDLDIHPWDIKINNARWTGKIRLVGFVDCFFVIAYSKNARFERGIILYKDSYRILEERFKDIAPRALKELREGQSSEEKEIVNDNSSEYMDNSDDEVGEDMPNTLQSLRSSNASKDSLGGFADSLISNTKLGADSDKPKSKKHKHRHAHFARAIGHVIHLSRKYSKSDVKVYQVEINKPENWPLRRRIERGIQPHSTYQMMGDVVRYGIISQGQLMNHLGKILFAGGAFNETARKYFQALMKDDEASPTST</sequence>
<feature type="region of interest" description="Disordered" evidence="1">
    <location>
        <begin position="94"/>
        <end position="125"/>
    </location>
</feature>